<dbReference type="InterPro" id="IPR029058">
    <property type="entry name" value="AB_hydrolase_fold"/>
</dbReference>
<dbReference type="SUPFAM" id="SSF53474">
    <property type="entry name" value="alpha/beta-Hydrolases"/>
    <property type="match status" value="1"/>
</dbReference>
<feature type="compositionally biased region" description="Acidic residues" evidence="1">
    <location>
        <begin position="313"/>
        <end position="322"/>
    </location>
</feature>
<accession>A0A8H3DMX1</accession>
<reference evidence="3" key="1">
    <citation type="submission" date="2021-01" db="EMBL/GenBank/DDBJ databases">
        <authorList>
            <person name="Kaushik A."/>
        </authorList>
    </citation>
    <scope>NUCLEOTIDE SEQUENCE</scope>
    <source>
        <strain evidence="3">Type strain: AG8-Rh-89/</strain>
    </source>
</reference>
<dbReference type="AlphaFoldDB" id="A0A8H3DMX1"/>
<feature type="compositionally biased region" description="Acidic residues" evidence="1">
    <location>
        <begin position="330"/>
        <end position="369"/>
    </location>
</feature>
<feature type="domain" description="T6SS Phospholipase effector Tle1-like catalytic" evidence="2">
    <location>
        <begin position="144"/>
        <end position="290"/>
    </location>
</feature>
<dbReference type="Pfam" id="PF09994">
    <property type="entry name" value="T6SS_Tle1-like_cat"/>
    <property type="match status" value="2"/>
</dbReference>
<organism evidence="3 4">
    <name type="scientific">Rhizoctonia solani</name>
    <dbReference type="NCBI Taxonomy" id="456999"/>
    <lineage>
        <taxon>Eukaryota</taxon>
        <taxon>Fungi</taxon>
        <taxon>Dikarya</taxon>
        <taxon>Basidiomycota</taxon>
        <taxon>Agaricomycotina</taxon>
        <taxon>Agaricomycetes</taxon>
        <taxon>Cantharellales</taxon>
        <taxon>Ceratobasidiaceae</taxon>
        <taxon>Rhizoctonia</taxon>
    </lineage>
</organism>
<name>A0A8H3DMX1_9AGAM</name>
<dbReference type="PANTHER" id="PTHR33840:SF2">
    <property type="entry name" value="TLE1 PHOSPHOLIPASE DOMAIN-CONTAINING PROTEIN"/>
    <property type="match status" value="1"/>
</dbReference>
<sequence>MSHTLSTIRELPNHKLYKLKLVHTEKSVIVVAVLTQKAVTLGVRFDNDRKDYRFNLSEYLGNDDGKWCRGTNFNLTAKGIYLDLSDRENRCLVANLEIEPGSETPNRVKYNLDEALGLVDYFHPVARETYFRLGVKEVWGSPRRTLVLCFDGTSNHFNRQNTNVVKMFELLKKDDPERQMVYYQTGVGTYTSLAWANTFLEGIANKLDEGVAWYLYQHVIDGYKFLMETYRDGDKICLFGFSRGAYTARALAGMLHCVGLLPRHNVEHVAFAYQIYASGGRKKSLWQRMQSRGIKYYKSFLPPGNDQAKEAKEEDGEASEQGEETHEGEENQEGEPDGDLSSEEDFGGDDEDHGEVTEEVEPGEAEPDQEGANQEDSNEDELETNEDETYEEEPNEGESNQDMEPKKDKLEKTTKPDKKVSDMIVPRKASDDAPPPLRDYNPTDPKILYRAYGALGEGGDSNPKNAVPEAYKQTFCTPITIDFVGVWDTVGSVGALIPQTLPFIDYNPSIKIFRHALALDEHRANFVPSLWDHAKTRKGQNVREVWFRGQHSDVGGGSPPPLASRDTHSSNFTKLCNIPLRWMVQQCLENDLSIVFDRWAMYLYRNQAVLEWRPTRLTLGDYNSDGLKRLDLSSEWDSLTLKKIKKGEIPMPERMRNTILYKDAAFACDRLDIDHEPYDCAAGFFSPWNILEFFPSTRPVQTETGPQMTHWPNCFQPRVVWRRNPSDPIYIHASVVDFLQTRRGARYEPKLIWHGYKDWHVPLVESYEGADGELMSDEARNALQEALKLGWKRPPEFWKLVKDSITLIVFGI</sequence>
<evidence type="ECO:0000256" key="1">
    <source>
        <dbReference type="SAM" id="MobiDB-lite"/>
    </source>
</evidence>
<feature type="region of interest" description="Disordered" evidence="1">
    <location>
        <begin position="297"/>
        <end position="444"/>
    </location>
</feature>
<dbReference type="PANTHER" id="PTHR33840">
    <property type="match status" value="1"/>
</dbReference>
<dbReference type="InterPro" id="IPR018712">
    <property type="entry name" value="Tle1-like_cat"/>
</dbReference>
<comment type="caution">
    <text evidence="3">The sequence shown here is derived from an EMBL/GenBank/DDBJ whole genome shotgun (WGS) entry which is preliminary data.</text>
</comment>
<evidence type="ECO:0000313" key="3">
    <source>
        <dbReference type="EMBL" id="CAE6535085.1"/>
    </source>
</evidence>
<feature type="compositionally biased region" description="Basic and acidic residues" evidence="1">
    <location>
        <begin position="403"/>
        <end position="421"/>
    </location>
</feature>
<protein>
    <recommendedName>
        <fullName evidence="2">T6SS Phospholipase effector Tle1-like catalytic domain-containing protein</fullName>
    </recommendedName>
</protein>
<dbReference type="EMBL" id="CAJMWZ010007267">
    <property type="protein sequence ID" value="CAE6535085.1"/>
    <property type="molecule type" value="Genomic_DNA"/>
</dbReference>
<evidence type="ECO:0000313" key="4">
    <source>
        <dbReference type="Proteomes" id="UP000663850"/>
    </source>
</evidence>
<feature type="compositionally biased region" description="Acidic residues" evidence="1">
    <location>
        <begin position="376"/>
        <end position="401"/>
    </location>
</feature>
<gene>
    <name evidence="3" type="ORF">RDB_LOCUS138566</name>
</gene>
<dbReference type="Proteomes" id="UP000663850">
    <property type="component" value="Unassembled WGS sequence"/>
</dbReference>
<feature type="domain" description="T6SS Phospholipase effector Tle1-like catalytic" evidence="2">
    <location>
        <begin position="465"/>
        <end position="586"/>
    </location>
</feature>
<evidence type="ECO:0000259" key="2">
    <source>
        <dbReference type="Pfam" id="PF09994"/>
    </source>
</evidence>
<proteinExistence type="predicted"/>